<comment type="caution">
    <text evidence="2">The sequence shown here is derived from an EMBL/GenBank/DDBJ whole genome shotgun (WGS) entry which is preliminary data.</text>
</comment>
<gene>
    <name evidence="2" type="ORF">O181_120516</name>
</gene>
<feature type="region of interest" description="Disordered" evidence="1">
    <location>
        <begin position="1"/>
        <end position="21"/>
    </location>
</feature>
<dbReference type="PANTHER" id="PTHR11439">
    <property type="entry name" value="GAG-POL-RELATED RETROTRANSPOSON"/>
    <property type="match status" value="1"/>
</dbReference>
<protein>
    <submittedName>
        <fullName evidence="2">Uncharacterized protein</fullName>
    </submittedName>
</protein>
<dbReference type="OrthoDB" id="3255262at2759"/>
<evidence type="ECO:0000313" key="3">
    <source>
        <dbReference type="Proteomes" id="UP000765509"/>
    </source>
</evidence>
<dbReference type="EMBL" id="AVOT02108409">
    <property type="protein sequence ID" value="MBW0580801.1"/>
    <property type="molecule type" value="Genomic_DNA"/>
</dbReference>
<accession>A0A9Q3KHT0</accession>
<proteinExistence type="predicted"/>
<organism evidence="2 3">
    <name type="scientific">Austropuccinia psidii MF-1</name>
    <dbReference type="NCBI Taxonomy" id="1389203"/>
    <lineage>
        <taxon>Eukaryota</taxon>
        <taxon>Fungi</taxon>
        <taxon>Dikarya</taxon>
        <taxon>Basidiomycota</taxon>
        <taxon>Pucciniomycotina</taxon>
        <taxon>Pucciniomycetes</taxon>
        <taxon>Pucciniales</taxon>
        <taxon>Sphaerophragmiaceae</taxon>
        <taxon>Austropuccinia</taxon>
    </lineage>
</organism>
<evidence type="ECO:0000313" key="2">
    <source>
        <dbReference type="EMBL" id="MBW0580801.1"/>
    </source>
</evidence>
<dbReference type="Proteomes" id="UP000765509">
    <property type="component" value="Unassembled WGS sequence"/>
</dbReference>
<name>A0A9Q3KHT0_9BASI</name>
<sequence>MGWHTFNKDTVNGEMQPHKANRHHHYSPLTQIHCTIGALSYVETGERPDVAFAVNLLAQHANHPGKEHWKYLQHLLGYIPHTKNIRLCLHPRHISPALNIWSDASWRGRILLVNPWVLAQLSGCSISWCAKRLTTVAASSCHAAFMEQGLAARHGKWLKNL</sequence>
<reference evidence="2" key="1">
    <citation type="submission" date="2021-03" db="EMBL/GenBank/DDBJ databases">
        <title>Draft genome sequence of rust myrtle Austropuccinia psidii MF-1, a brazilian biotype.</title>
        <authorList>
            <person name="Quecine M.C."/>
            <person name="Pachon D.M.R."/>
            <person name="Bonatelli M.L."/>
            <person name="Correr F.H."/>
            <person name="Franceschini L.M."/>
            <person name="Leite T.F."/>
            <person name="Margarido G.R.A."/>
            <person name="Almeida C.A."/>
            <person name="Ferrarezi J.A."/>
            <person name="Labate C.A."/>
        </authorList>
    </citation>
    <scope>NUCLEOTIDE SEQUENCE</scope>
    <source>
        <strain evidence="2">MF-1</strain>
    </source>
</reference>
<dbReference type="AlphaFoldDB" id="A0A9Q3KHT0"/>
<evidence type="ECO:0000256" key="1">
    <source>
        <dbReference type="SAM" id="MobiDB-lite"/>
    </source>
</evidence>
<dbReference type="PANTHER" id="PTHR11439:SF467">
    <property type="entry name" value="INTEGRASE CATALYTIC DOMAIN-CONTAINING PROTEIN"/>
    <property type="match status" value="1"/>
</dbReference>
<keyword evidence="3" id="KW-1185">Reference proteome</keyword>